<evidence type="ECO:0000313" key="2">
    <source>
        <dbReference type="Proteomes" id="UP001447188"/>
    </source>
</evidence>
<proteinExistence type="predicted"/>
<reference evidence="1 2" key="1">
    <citation type="submission" date="2024-02" db="EMBL/GenBank/DDBJ databases">
        <title>Discinaceae phylogenomics.</title>
        <authorList>
            <person name="Dirks A.C."/>
            <person name="James T.Y."/>
        </authorList>
    </citation>
    <scope>NUCLEOTIDE SEQUENCE [LARGE SCALE GENOMIC DNA]</scope>
    <source>
        <strain evidence="1 2">ACD0624</strain>
    </source>
</reference>
<dbReference type="Proteomes" id="UP001447188">
    <property type="component" value="Unassembled WGS sequence"/>
</dbReference>
<organism evidence="1 2">
    <name type="scientific">Discina gigas</name>
    <dbReference type="NCBI Taxonomy" id="1032678"/>
    <lineage>
        <taxon>Eukaryota</taxon>
        <taxon>Fungi</taxon>
        <taxon>Dikarya</taxon>
        <taxon>Ascomycota</taxon>
        <taxon>Pezizomycotina</taxon>
        <taxon>Pezizomycetes</taxon>
        <taxon>Pezizales</taxon>
        <taxon>Discinaceae</taxon>
        <taxon>Discina</taxon>
    </lineage>
</organism>
<dbReference type="Gene3D" id="2.60.270.50">
    <property type="match status" value="1"/>
</dbReference>
<keyword evidence="2" id="KW-1185">Reference proteome</keyword>
<gene>
    <name evidence="1" type="ORF">Q9L58_007645</name>
</gene>
<sequence>MPAQVPTEAPTVKGTETLAAEVKSVDEDRSCHVTVLNNSPYTLTTISYKDIHGDWKSRPSAAIKAGDSNEFWLKDVFLGPGAQGFVEYRVANGPSSFKVNFRCPYMGGDDEAYWEPATVPNVALIAPKVHETNPLRVTFEVGNV</sequence>
<comment type="caution">
    <text evidence="1">The sequence shown here is derived from an EMBL/GenBank/DDBJ whole genome shotgun (WGS) entry which is preliminary data.</text>
</comment>
<evidence type="ECO:0000313" key="1">
    <source>
        <dbReference type="EMBL" id="KAL0633475.1"/>
    </source>
</evidence>
<accession>A0ABR3GCI3</accession>
<protein>
    <submittedName>
        <fullName evidence="1">Uncharacterized protein</fullName>
    </submittedName>
</protein>
<dbReference type="EMBL" id="JBBBZM010000124">
    <property type="protein sequence ID" value="KAL0633475.1"/>
    <property type="molecule type" value="Genomic_DNA"/>
</dbReference>
<name>A0ABR3GCI3_9PEZI</name>